<feature type="compositionally biased region" description="Basic residues" evidence="1">
    <location>
        <begin position="231"/>
        <end position="246"/>
    </location>
</feature>
<feature type="compositionally biased region" description="Pro residues" evidence="1">
    <location>
        <begin position="301"/>
        <end position="310"/>
    </location>
</feature>
<feature type="compositionally biased region" description="Low complexity" evidence="1">
    <location>
        <begin position="254"/>
        <end position="300"/>
    </location>
</feature>
<proteinExistence type="predicted"/>
<reference evidence="2" key="1">
    <citation type="submission" date="2016-11" db="EMBL/GenBank/DDBJ databases">
        <title>The genome sequence of Colletotrichum cuscutae.</title>
        <authorList>
            <person name="Baroncelli R."/>
        </authorList>
    </citation>
    <scope>NUCLEOTIDE SEQUENCE</scope>
    <source>
        <strain evidence="2">IMI 304802</strain>
    </source>
</reference>
<evidence type="ECO:0000313" key="2">
    <source>
        <dbReference type="EMBL" id="KAK1446678.1"/>
    </source>
</evidence>
<organism evidence="2 3">
    <name type="scientific">Colletotrichum cuscutae</name>
    <dbReference type="NCBI Taxonomy" id="1209917"/>
    <lineage>
        <taxon>Eukaryota</taxon>
        <taxon>Fungi</taxon>
        <taxon>Dikarya</taxon>
        <taxon>Ascomycota</taxon>
        <taxon>Pezizomycotina</taxon>
        <taxon>Sordariomycetes</taxon>
        <taxon>Hypocreomycetidae</taxon>
        <taxon>Glomerellales</taxon>
        <taxon>Glomerellaceae</taxon>
        <taxon>Colletotrichum</taxon>
        <taxon>Colletotrichum acutatum species complex</taxon>
    </lineage>
</organism>
<gene>
    <name evidence="2" type="ORF">CCUS01_12205</name>
</gene>
<evidence type="ECO:0000256" key="1">
    <source>
        <dbReference type="SAM" id="MobiDB-lite"/>
    </source>
</evidence>
<feature type="region of interest" description="Disordered" evidence="1">
    <location>
        <begin position="30"/>
        <end position="52"/>
    </location>
</feature>
<comment type="caution">
    <text evidence="2">The sequence shown here is derived from an EMBL/GenBank/DDBJ whole genome shotgun (WGS) entry which is preliminary data.</text>
</comment>
<evidence type="ECO:0000313" key="3">
    <source>
        <dbReference type="Proteomes" id="UP001239213"/>
    </source>
</evidence>
<accession>A0AAI9TVJ5</accession>
<feature type="compositionally biased region" description="Acidic residues" evidence="1">
    <location>
        <begin position="203"/>
        <end position="219"/>
    </location>
</feature>
<dbReference type="Proteomes" id="UP001239213">
    <property type="component" value="Unassembled WGS sequence"/>
</dbReference>
<sequence length="321" mass="34068">MSVVVEPRAVAPASTVSQRGGELSRYGLPMNTGLRGELPSSATVLTEKPGPSDREPWNFVEFANHYTEAPWGGRCSLIEFLSQLDRRQPLRGVLRRLILSSVPLLFPCGRHKVIIRMLSRREPLLNNHPQLLTSTARYFKMKILNALLTLSALAVSIDALPVSVTKDEDAQTFHDMSLHETSIIARQAQPPQPPPSALIPDATPEDDMDEFEEVEEVDDVANPGEVEAEGKKKKKKKKGKKKGKKEKKPEKPDAIPADGAQPPAAGAQPVPAAGAQPIPAAGAAPAAAPAKAPAPGAPAAAAPPPAPAPAAPRSVAKAFKA</sequence>
<dbReference type="AlphaFoldDB" id="A0AAI9TVJ5"/>
<dbReference type="EMBL" id="MPDP01000316">
    <property type="protein sequence ID" value="KAK1446678.1"/>
    <property type="molecule type" value="Genomic_DNA"/>
</dbReference>
<name>A0AAI9TVJ5_9PEZI</name>
<keyword evidence="3" id="KW-1185">Reference proteome</keyword>
<protein>
    <submittedName>
        <fullName evidence="2">Uncharacterized protein</fullName>
    </submittedName>
</protein>
<feature type="region of interest" description="Disordered" evidence="1">
    <location>
        <begin position="187"/>
        <end position="321"/>
    </location>
</feature>